<evidence type="ECO:0000256" key="3">
    <source>
        <dbReference type="ARBA" id="ARBA00022842"/>
    </source>
</evidence>
<dbReference type="KEGG" id="prn:BW723_08070"/>
<accession>A0A1B8U772</accession>
<dbReference type="GO" id="GO:0008934">
    <property type="term" value="F:inositol monophosphate 1-phosphatase activity"/>
    <property type="evidence" value="ECO:0007669"/>
    <property type="project" value="TreeGrafter"/>
</dbReference>
<dbReference type="PRINTS" id="PR00377">
    <property type="entry name" value="IMPHPHTASES"/>
</dbReference>
<keyword evidence="2" id="KW-0378">Hydrolase</keyword>
<dbReference type="Proteomes" id="UP000092612">
    <property type="component" value="Unassembled WGS sequence"/>
</dbReference>
<dbReference type="Gene3D" id="3.30.540.10">
    <property type="entry name" value="Fructose-1,6-Bisphosphatase, subunit A, domain 1"/>
    <property type="match status" value="1"/>
</dbReference>
<feature type="binding site" evidence="4">
    <location>
        <position position="229"/>
    </location>
    <ligand>
        <name>Mg(2+)</name>
        <dbReference type="ChEBI" id="CHEBI:18420"/>
        <label>1</label>
        <note>catalytic</note>
    </ligand>
</feature>
<dbReference type="EMBL" id="LSFL01000003">
    <property type="protein sequence ID" value="OBY67669.1"/>
    <property type="molecule type" value="Genomic_DNA"/>
</dbReference>
<dbReference type="RefSeq" id="WP_068356458.1">
    <property type="nucleotide sequence ID" value="NZ_CP019337.1"/>
</dbReference>
<dbReference type="SUPFAM" id="SSF56655">
    <property type="entry name" value="Carbohydrate phosphatase"/>
    <property type="match status" value="1"/>
</dbReference>
<protein>
    <submittedName>
        <fullName evidence="5">Inositol monophosphatase</fullName>
    </submittedName>
</protein>
<dbReference type="GO" id="GO:0007165">
    <property type="term" value="P:signal transduction"/>
    <property type="evidence" value="ECO:0007669"/>
    <property type="project" value="TreeGrafter"/>
</dbReference>
<keyword evidence="1 4" id="KW-0479">Metal-binding</keyword>
<dbReference type="InterPro" id="IPR000760">
    <property type="entry name" value="Inositol_monophosphatase-like"/>
</dbReference>
<dbReference type="PANTHER" id="PTHR20854">
    <property type="entry name" value="INOSITOL MONOPHOSPHATASE"/>
    <property type="match status" value="1"/>
</dbReference>
<dbReference type="STRING" id="996801.BW723_08070"/>
<evidence type="ECO:0000313" key="6">
    <source>
        <dbReference type="Proteomes" id="UP000092612"/>
    </source>
</evidence>
<evidence type="ECO:0000256" key="1">
    <source>
        <dbReference type="ARBA" id="ARBA00022723"/>
    </source>
</evidence>
<dbReference type="PROSITE" id="PS00629">
    <property type="entry name" value="IMP_1"/>
    <property type="match status" value="1"/>
</dbReference>
<feature type="binding site" evidence="4">
    <location>
        <position position="95"/>
    </location>
    <ligand>
        <name>Mg(2+)</name>
        <dbReference type="ChEBI" id="CHEBI:18420"/>
        <label>1</label>
        <note>catalytic</note>
    </ligand>
</feature>
<keyword evidence="6" id="KW-1185">Reference proteome</keyword>
<dbReference type="AlphaFoldDB" id="A0A1B8U772"/>
<dbReference type="Pfam" id="PF00459">
    <property type="entry name" value="Inositol_P"/>
    <property type="match status" value="1"/>
</dbReference>
<keyword evidence="3 4" id="KW-0460">Magnesium</keyword>
<evidence type="ECO:0000256" key="4">
    <source>
        <dbReference type="PIRSR" id="PIRSR600760-2"/>
    </source>
</evidence>
<comment type="caution">
    <text evidence="5">The sequence shown here is derived from an EMBL/GenBank/DDBJ whole genome shotgun (WGS) entry which is preliminary data.</text>
</comment>
<feature type="binding site" evidence="4">
    <location>
        <position position="74"/>
    </location>
    <ligand>
        <name>Mg(2+)</name>
        <dbReference type="ChEBI" id="CHEBI:18420"/>
        <label>1</label>
        <note>catalytic</note>
    </ligand>
</feature>
<sequence>MDLQNLTDIAIQAALAAGKVIQKYMNDDVTILEKKIGDSLASQVLTEVDLKSEATVLSYLLPTCKTYDLGLLTEEQEDDKSRFSKEFFWCIDPIDGTLAFIKKQAGFSVSIALISKEGVPQIGVVFDPTTNNLYHAIKGQGAFKNRETWQLNEPNNYLTYTIEKSLTTLPEKDEFIAILNREKEKLKLSELKEHFGSGSVLNAIAVAENRPAIMFKFPKKENGGGSFWDYASTVCIFNELGLQAGDFYGNALNLNSEKSTYMNEKGIFFCNM</sequence>
<dbReference type="GO" id="GO:0046872">
    <property type="term" value="F:metal ion binding"/>
    <property type="evidence" value="ECO:0007669"/>
    <property type="project" value="UniProtKB-KW"/>
</dbReference>
<dbReference type="InterPro" id="IPR020583">
    <property type="entry name" value="Inositol_monoP_metal-BS"/>
</dbReference>
<feature type="binding site" evidence="4">
    <location>
        <position position="94"/>
    </location>
    <ligand>
        <name>Mg(2+)</name>
        <dbReference type="ChEBI" id="CHEBI:18420"/>
        <label>1</label>
        <note>catalytic</note>
    </ligand>
</feature>
<evidence type="ECO:0000256" key="2">
    <source>
        <dbReference type="ARBA" id="ARBA00022801"/>
    </source>
</evidence>
<dbReference type="OrthoDB" id="9772456at2"/>
<organism evidence="5 6">
    <name type="scientific">Polaribacter reichenbachii</name>
    <dbReference type="NCBI Taxonomy" id="996801"/>
    <lineage>
        <taxon>Bacteria</taxon>
        <taxon>Pseudomonadati</taxon>
        <taxon>Bacteroidota</taxon>
        <taxon>Flavobacteriia</taxon>
        <taxon>Flavobacteriales</taxon>
        <taxon>Flavobacteriaceae</taxon>
    </lineage>
</organism>
<gene>
    <name evidence="5" type="ORF">LPB301_01420</name>
</gene>
<evidence type="ECO:0000313" key="5">
    <source>
        <dbReference type="EMBL" id="OBY67669.1"/>
    </source>
</evidence>
<dbReference type="Gene3D" id="3.40.190.80">
    <property type="match status" value="1"/>
</dbReference>
<reference evidence="6" key="1">
    <citation type="submission" date="2016-02" db="EMBL/GenBank/DDBJ databases">
        <title>Paenibacillus sp. LPB0068, isolated from Crassostrea gigas.</title>
        <authorList>
            <person name="Shin S.-K."/>
            <person name="Yi H."/>
        </authorList>
    </citation>
    <scope>NUCLEOTIDE SEQUENCE [LARGE SCALE GENOMIC DNA]</scope>
    <source>
        <strain evidence="6">KCTC 23969</strain>
    </source>
</reference>
<feature type="binding site" evidence="4">
    <location>
        <position position="92"/>
    </location>
    <ligand>
        <name>Mg(2+)</name>
        <dbReference type="ChEBI" id="CHEBI:18420"/>
        <label>1</label>
        <note>catalytic</note>
    </ligand>
</feature>
<dbReference type="GO" id="GO:0006020">
    <property type="term" value="P:inositol metabolic process"/>
    <property type="evidence" value="ECO:0007669"/>
    <property type="project" value="TreeGrafter"/>
</dbReference>
<name>A0A1B8U772_9FLAO</name>
<proteinExistence type="predicted"/>
<comment type="cofactor">
    <cofactor evidence="4">
        <name>Mg(2+)</name>
        <dbReference type="ChEBI" id="CHEBI:18420"/>
    </cofactor>
</comment>
<dbReference type="PANTHER" id="PTHR20854:SF4">
    <property type="entry name" value="INOSITOL-1-MONOPHOSPHATASE-RELATED"/>
    <property type="match status" value="1"/>
</dbReference>